<dbReference type="GeneID" id="63821715"/>
<name>A0A165DEF6_9APHY</name>
<reference evidence="3 4" key="1">
    <citation type="journal article" date="2016" name="Mol. Biol. Evol.">
        <title>Comparative Genomics of Early-Diverging Mushroom-Forming Fungi Provides Insights into the Origins of Lignocellulose Decay Capabilities.</title>
        <authorList>
            <person name="Nagy L.G."/>
            <person name="Riley R."/>
            <person name="Tritt A."/>
            <person name="Adam C."/>
            <person name="Daum C."/>
            <person name="Floudas D."/>
            <person name="Sun H."/>
            <person name="Yadav J.S."/>
            <person name="Pangilinan J."/>
            <person name="Larsson K.H."/>
            <person name="Matsuura K."/>
            <person name="Barry K."/>
            <person name="Labutti K."/>
            <person name="Kuo R."/>
            <person name="Ohm R.A."/>
            <person name="Bhattacharya S.S."/>
            <person name="Shirouzu T."/>
            <person name="Yoshinaga Y."/>
            <person name="Martin F.M."/>
            <person name="Grigoriev I.V."/>
            <person name="Hibbett D.S."/>
        </authorList>
    </citation>
    <scope>NUCLEOTIDE SEQUENCE [LARGE SCALE GENOMIC DNA]</scope>
    <source>
        <strain evidence="3 4">93-53</strain>
    </source>
</reference>
<sequence length="501" mass="55592">MFPPETPTKHPFNASNMDFYTPSPPRDMSGLPEPSSFATEQPSEADRTPMNPDATANLTAMKTPRPPGAWLQTPVSQHPSRGPSSRAQSTPPNGGETSTVDEMAAPVQTWPRTGSAPLQTPAPPGAWMQTPGASARKRSILKVRFDVDTETTDAESAAELPSQEPPSFPAIGAWRSDERSAEALGSVKRENDEGGLSRKAEGYTAEPSKPVRTHRKSWGMRIVDAFGRETKMEEEAPELPEDPVPEQKPIRKTKRSSFSNHKARNPVKIVDAMGREVEDVIEESDSPLPHNEALARVRETIAHMAEDLSEVDRSCEILAAEDNHVGALENASKAARSARSKITKSLRLVKTAESDLKSKYGPLRESMKKTRFILPGSDDPPQTTWSISWFWCLMLIQLVLCLLVYRRFAYDRAKRAFLMTYYDPFNAELYAYSPISSGQPTRSLSWSVFSIPEAIDRVGWVGAFKEFWGNVSSAVFDLRRHTTDILNTDYEGHTSSSSWPT</sequence>
<feature type="transmembrane region" description="Helical" evidence="2">
    <location>
        <begin position="387"/>
        <end position="405"/>
    </location>
</feature>
<keyword evidence="2" id="KW-0812">Transmembrane</keyword>
<keyword evidence="2" id="KW-0472">Membrane</keyword>
<evidence type="ECO:0000313" key="3">
    <source>
        <dbReference type="EMBL" id="KZT04703.1"/>
    </source>
</evidence>
<feature type="compositionally biased region" description="Basic and acidic residues" evidence="1">
    <location>
        <begin position="175"/>
        <end position="201"/>
    </location>
</feature>
<gene>
    <name evidence="3" type="ORF">LAESUDRAFT_657426</name>
</gene>
<dbReference type="EMBL" id="KV427635">
    <property type="protein sequence ID" value="KZT04703.1"/>
    <property type="molecule type" value="Genomic_DNA"/>
</dbReference>
<feature type="region of interest" description="Disordered" evidence="1">
    <location>
        <begin position="1"/>
        <end position="217"/>
    </location>
</feature>
<organism evidence="3 4">
    <name type="scientific">Laetiporus sulphureus 93-53</name>
    <dbReference type="NCBI Taxonomy" id="1314785"/>
    <lineage>
        <taxon>Eukaryota</taxon>
        <taxon>Fungi</taxon>
        <taxon>Dikarya</taxon>
        <taxon>Basidiomycota</taxon>
        <taxon>Agaricomycotina</taxon>
        <taxon>Agaricomycetes</taxon>
        <taxon>Polyporales</taxon>
        <taxon>Laetiporus</taxon>
    </lineage>
</organism>
<feature type="region of interest" description="Disordered" evidence="1">
    <location>
        <begin position="230"/>
        <end position="259"/>
    </location>
</feature>
<keyword evidence="4" id="KW-1185">Reference proteome</keyword>
<protein>
    <submittedName>
        <fullName evidence="3">Uncharacterized protein</fullName>
    </submittedName>
</protein>
<dbReference type="OrthoDB" id="3230534at2759"/>
<proteinExistence type="predicted"/>
<dbReference type="Proteomes" id="UP000076871">
    <property type="component" value="Unassembled WGS sequence"/>
</dbReference>
<evidence type="ECO:0000256" key="1">
    <source>
        <dbReference type="SAM" id="MobiDB-lite"/>
    </source>
</evidence>
<evidence type="ECO:0000256" key="2">
    <source>
        <dbReference type="SAM" id="Phobius"/>
    </source>
</evidence>
<keyword evidence="2" id="KW-1133">Transmembrane helix</keyword>
<feature type="compositionally biased region" description="Polar residues" evidence="1">
    <location>
        <begin position="73"/>
        <end position="100"/>
    </location>
</feature>
<dbReference type="AlphaFoldDB" id="A0A165DEF6"/>
<feature type="compositionally biased region" description="Basic residues" evidence="1">
    <location>
        <begin position="250"/>
        <end position="259"/>
    </location>
</feature>
<feature type="compositionally biased region" description="Acidic residues" evidence="1">
    <location>
        <begin position="235"/>
        <end position="244"/>
    </location>
</feature>
<dbReference type="STRING" id="1314785.A0A165DEF6"/>
<dbReference type="RefSeq" id="XP_040762443.1">
    <property type="nucleotide sequence ID" value="XM_040904685.1"/>
</dbReference>
<dbReference type="InParanoid" id="A0A165DEF6"/>
<accession>A0A165DEF6</accession>
<evidence type="ECO:0000313" key="4">
    <source>
        <dbReference type="Proteomes" id="UP000076871"/>
    </source>
</evidence>